<dbReference type="SUPFAM" id="SSF56327">
    <property type="entry name" value="LDH C-terminal domain-like"/>
    <property type="match status" value="1"/>
</dbReference>
<name>L7QKI0_AUXPR</name>
<evidence type="ECO:0000256" key="1">
    <source>
        <dbReference type="ARBA" id="ARBA00023002"/>
    </source>
</evidence>
<sequence length="149" mass="15685">TEVVEAKAGAGSATLSMAYAAARFAESVLLALNGEKDVVECTFVESDVHPDFKFFASKVVLGPNGVEDFLPLGELSPAEQAGLDGMNELLTKNIKTGIEFANKALSARTSCPGVACSDKRGRLTTRAGMHDREAPCDPGSQEAFESWSG</sequence>
<feature type="non-terminal residue" evidence="5">
    <location>
        <position position="1"/>
    </location>
</feature>
<evidence type="ECO:0000259" key="4">
    <source>
        <dbReference type="Pfam" id="PF02866"/>
    </source>
</evidence>
<accession>L7QKI0</accession>
<dbReference type="Pfam" id="PF02866">
    <property type="entry name" value="Ldh_1_C"/>
    <property type="match status" value="1"/>
</dbReference>
<dbReference type="EMBL" id="JX857673">
    <property type="protein sequence ID" value="AGB85047.1"/>
    <property type="molecule type" value="mRNA"/>
</dbReference>
<dbReference type="InterPro" id="IPR022383">
    <property type="entry name" value="Lactate/malate_DH_C"/>
</dbReference>
<dbReference type="GO" id="GO:0030060">
    <property type="term" value="F:L-malate dehydrogenase (NAD+) activity"/>
    <property type="evidence" value="ECO:0007669"/>
    <property type="project" value="TreeGrafter"/>
</dbReference>
<dbReference type="Gene3D" id="3.90.110.10">
    <property type="entry name" value="Lactate dehydrogenase/glycoside hydrolase, family 4, C-terminal"/>
    <property type="match status" value="1"/>
</dbReference>
<feature type="region of interest" description="Disordered" evidence="3">
    <location>
        <begin position="126"/>
        <end position="149"/>
    </location>
</feature>
<dbReference type="PANTHER" id="PTHR11540">
    <property type="entry name" value="MALATE AND LACTATE DEHYDROGENASE"/>
    <property type="match status" value="1"/>
</dbReference>
<protein>
    <submittedName>
        <fullName evidence="5">Malate dehydrogenase</fullName>
    </submittedName>
</protein>
<proteinExistence type="evidence at transcript level"/>
<reference evidence="5" key="1">
    <citation type="submission" date="2012-09" db="EMBL/GenBank/DDBJ databases">
        <title>Characterization and regulation of ammonium transporter (CpAMT1) in oleaginous alga Chlorella protothecoides.</title>
        <authorList>
            <person name="Yan D."/>
            <person name="Dai J.B."/>
            <person name="Wu Q.Y."/>
        </authorList>
    </citation>
    <scope>NUCLEOTIDE SEQUENCE</scope>
    <source>
        <strain evidence="5">0710</strain>
    </source>
</reference>
<dbReference type="AlphaFoldDB" id="L7QKI0"/>
<keyword evidence="1" id="KW-0560">Oxidoreductase</keyword>
<dbReference type="InterPro" id="IPR015955">
    <property type="entry name" value="Lactate_DH/Glyco_Ohase_4_C"/>
</dbReference>
<feature type="non-terminal residue" evidence="5">
    <location>
        <position position="149"/>
    </location>
</feature>
<organism evidence="5">
    <name type="scientific">Auxenochlorella protothecoides</name>
    <name type="common">Green microalga</name>
    <name type="synonym">Chlorella protothecoides</name>
    <dbReference type="NCBI Taxonomy" id="3075"/>
    <lineage>
        <taxon>Eukaryota</taxon>
        <taxon>Viridiplantae</taxon>
        <taxon>Chlorophyta</taxon>
        <taxon>core chlorophytes</taxon>
        <taxon>Trebouxiophyceae</taxon>
        <taxon>Chlorellales</taxon>
        <taxon>Chlorellaceae</taxon>
        <taxon>Auxenochlorella</taxon>
    </lineage>
</organism>
<feature type="domain" description="Lactate/malate dehydrogenase C-terminal" evidence="4">
    <location>
        <begin position="1"/>
        <end position="100"/>
    </location>
</feature>
<dbReference type="GO" id="GO:0005737">
    <property type="term" value="C:cytoplasm"/>
    <property type="evidence" value="ECO:0007669"/>
    <property type="project" value="TreeGrafter"/>
</dbReference>
<keyword evidence="2" id="KW-0520">NAD</keyword>
<evidence type="ECO:0000313" key="5">
    <source>
        <dbReference type="EMBL" id="AGB85047.1"/>
    </source>
</evidence>
<dbReference type="PANTHER" id="PTHR11540:SF16">
    <property type="entry name" value="MALATE DEHYDROGENASE, MITOCHONDRIAL"/>
    <property type="match status" value="1"/>
</dbReference>
<evidence type="ECO:0000256" key="2">
    <source>
        <dbReference type="ARBA" id="ARBA00023027"/>
    </source>
</evidence>
<evidence type="ECO:0000256" key="3">
    <source>
        <dbReference type="SAM" id="MobiDB-lite"/>
    </source>
</evidence>